<accession>A0A1G9MHD1</accession>
<evidence type="ECO:0000313" key="10">
    <source>
        <dbReference type="EMBL" id="SDL73493.1"/>
    </source>
</evidence>
<reference evidence="11" key="1">
    <citation type="submission" date="2016-10" db="EMBL/GenBank/DDBJ databases">
        <authorList>
            <person name="Varghese N."/>
            <person name="Submissions S."/>
        </authorList>
    </citation>
    <scope>NUCLEOTIDE SEQUENCE [LARGE SCALE GENOMIC DNA]</scope>
    <source>
        <strain evidence="11">DSM 19110</strain>
    </source>
</reference>
<dbReference type="InterPro" id="IPR002142">
    <property type="entry name" value="Peptidase_S49"/>
</dbReference>
<dbReference type="STRING" id="430522.BFS30_16155"/>
<evidence type="ECO:0000256" key="8">
    <source>
        <dbReference type="SAM" id="Phobius"/>
    </source>
</evidence>
<feature type="active site" description="Proton donor/acceptor" evidence="7">
    <location>
        <position position="195"/>
    </location>
</feature>
<evidence type="ECO:0000256" key="5">
    <source>
        <dbReference type="ARBA" id="ARBA00022825"/>
    </source>
</evidence>
<dbReference type="GO" id="GO:0006465">
    <property type="term" value="P:signal peptide processing"/>
    <property type="evidence" value="ECO:0007669"/>
    <property type="project" value="InterPro"/>
</dbReference>
<keyword evidence="5" id="KW-0720">Serine protease</keyword>
<dbReference type="CDD" id="cd07018">
    <property type="entry name" value="S49_SppA_67K_type"/>
    <property type="match status" value="1"/>
</dbReference>
<dbReference type="OrthoDB" id="9764363at2"/>
<dbReference type="InterPro" id="IPR047217">
    <property type="entry name" value="S49_SppA_67K_type_N"/>
</dbReference>
<dbReference type="PANTHER" id="PTHR33209">
    <property type="entry name" value="PROTEASE 4"/>
    <property type="match status" value="1"/>
</dbReference>
<dbReference type="Gene3D" id="6.20.330.10">
    <property type="match status" value="1"/>
</dbReference>
<evidence type="ECO:0000259" key="9">
    <source>
        <dbReference type="Pfam" id="PF01343"/>
    </source>
</evidence>
<keyword evidence="11" id="KW-1185">Reference proteome</keyword>
<protein>
    <submittedName>
        <fullName evidence="10">Protease-4</fullName>
    </submittedName>
</protein>
<evidence type="ECO:0000256" key="7">
    <source>
        <dbReference type="PIRSR" id="PIRSR001217-1"/>
    </source>
</evidence>
<feature type="active site" description="Nucleophile" evidence="7">
    <location>
        <position position="391"/>
    </location>
</feature>
<evidence type="ECO:0000256" key="4">
    <source>
        <dbReference type="ARBA" id="ARBA00022801"/>
    </source>
</evidence>
<dbReference type="Gene3D" id="3.90.226.10">
    <property type="entry name" value="2-enoyl-CoA Hydratase, Chain A, domain 1"/>
    <property type="match status" value="2"/>
</dbReference>
<comment type="subcellular location">
    <subcellularLocation>
        <location evidence="1">Membrane</location>
    </subcellularLocation>
</comment>
<feature type="transmembrane region" description="Helical" evidence="8">
    <location>
        <begin position="7"/>
        <end position="34"/>
    </location>
</feature>
<dbReference type="AlphaFoldDB" id="A0A1G9MHD1"/>
<evidence type="ECO:0000256" key="3">
    <source>
        <dbReference type="ARBA" id="ARBA00022670"/>
    </source>
</evidence>
<dbReference type="RefSeq" id="WP_074604952.1">
    <property type="nucleotide sequence ID" value="NZ_FNGY01000002.1"/>
</dbReference>
<dbReference type="GO" id="GO:0008236">
    <property type="term" value="F:serine-type peptidase activity"/>
    <property type="evidence" value="ECO:0007669"/>
    <property type="project" value="UniProtKB-KW"/>
</dbReference>
<dbReference type="GO" id="GO:0016020">
    <property type="term" value="C:membrane"/>
    <property type="evidence" value="ECO:0007669"/>
    <property type="project" value="UniProtKB-SubCell"/>
</dbReference>
<dbReference type="CDD" id="cd07023">
    <property type="entry name" value="S49_Sppa_N_C"/>
    <property type="match status" value="1"/>
</dbReference>
<sequence length="591" mass="64801">MKEFFKYVFATVVGVVLSIGLLIVLFIVLIVGIVSSIGEDKSVVVDSNTVLYLNLDQSVTERTFNDPLSDLPIVGDDGQKSIGFTDIIKALKEAKTDDNIKCIYLNVTAPNAGFANMKEIRDALLDFKTSKKKIIAYSEVYTQGAYYLASAADKVYLNPEGALEFKGLSSQLVFFKGALDKLGIEAQIIRVGTYKSAVEPFIADKMSDKNREQVTAYLNGLYATFLGDISKSRNINKDSLYQIADHYKIQQPKDAEKYKMVDGLKYKDQILDELKSLSGTDKKSNLSTVSINDYAKNVIMSGKGNTNKTKIAIIYANGDIMGGEGNNDQIGSERISRAIRKARTDTNIKAIVLRVNSPGGSALASDVIWREVVLTKKVKPVIASFGNVAASGGYYIACGADSIFVQPNTITGSIGVFGMIPNFQKLMNKELGITFDGVKTGQYADIMSVNRPMTPGERLIVQNGVNRTYDAFISRVADGRKKSKTYIDSIAGGRVWVGTDAVKIGLADRTGSFHDAITAAAKKAKITEYRIVEYPEMLDPIRSLLENSTDKIKNHYAKQELGANYLIYQQIKSAISKSGIQARMPFDITVQ</sequence>
<name>A0A1G9MHD1_9SPHI</name>
<keyword evidence="6 8" id="KW-0472">Membrane</keyword>
<evidence type="ECO:0000313" key="11">
    <source>
        <dbReference type="Proteomes" id="UP000183200"/>
    </source>
</evidence>
<dbReference type="NCBIfam" id="TIGR00705">
    <property type="entry name" value="SppA_67K"/>
    <property type="match status" value="1"/>
</dbReference>
<feature type="domain" description="Peptidase S49" evidence="9">
    <location>
        <begin position="127"/>
        <end position="278"/>
    </location>
</feature>
<dbReference type="InterPro" id="IPR004634">
    <property type="entry name" value="Pept_S49_pIV"/>
</dbReference>
<dbReference type="SUPFAM" id="SSF52096">
    <property type="entry name" value="ClpP/crotonase"/>
    <property type="match status" value="2"/>
</dbReference>
<dbReference type="InterPro" id="IPR047272">
    <property type="entry name" value="S49_SppA_C"/>
</dbReference>
<evidence type="ECO:0000256" key="1">
    <source>
        <dbReference type="ARBA" id="ARBA00004370"/>
    </source>
</evidence>
<keyword evidence="8" id="KW-1133">Transmembrane helix</keyword>
<dbReference type="Proteomes" id="UP000183200">
    <property type="component" value="Unassembled WGS sequence"/>
</dbReference>
<dbReference type="PIRSF" id="PIRSF001217">
    <property type="entry name" value="Protease_4_SppA"/>
    <property type="match status" value="1"/>
</dbReference>
<feature type="domain" description="Peptidase S49" evidence="9">
    <location>
        <begin position="376"/>
        <end position="526"/>
    </location>
</feature>
<keyword evidence="3 10" id="KW-0645">Protease</keyword>
<proteinExistence type="inferred from homology"/>
<dbReference type="EMBL" id="FNGY01000002">
    <property type="protein sequence ID" value="SDL73493.1"/>
    <property type="molecule type" value="Genomic_DNA"/>
</dbReference>
<dbReference type="InterPro" id="IPR029045">
    <property type="entry name" value="ClpP/crotonase-like_dom_sf"/>
</dbReference>
<dbReference type="Pfam" id="PF01343">
    <property type="entry name" value="Peptidase_S49"/>
    <property type="match status" value="2"/>
</dbReference>
<gene>
    <name evidence="10" type="ORF">SAMN05421820_10210</name>
</gene>
<keyword evidence="4" id="KW-0378">Hydrolase</keyword>
<dbReference type="NCBIfam" id="TIGR00706">
    <property type="entry name" value="SppA_dom"/>
    <property type="match status" value="1"/>
</dbReference>
<evidence type="ECO:0000256" key="6">
    <source>
        <dbReference type="ARBA" id="ARBA00023136"/>
    </source>
</evidence>
<evidence type="ECO:0000256" key="2">
    <source>
        <dbReference type="ARBA" id="ARBA00008683"/>
    </source>
</evidence>
<dbReference type="InterPro" id="IPR004635">
    <property type="entry name" value="Pept_S49_SppA"/>
</dbReference>
<comment type="similarity">
    <text evidence="2">Belongs to the peptidase S49 family.</text>
</comment>
<organism evidence="10 11">
    <name type="scientific">Pedobacter steynii</name>
    <dbReference type="NCBI Taxonomy" id="430522"/>
    <lineage>
        <taxon>Bacteria</taxon>
        <taxon>Pseudomonadati</taxon>
        <taxon>Bacteroidota</taxon>
        <taxon>Sphingobacteriia</taxon>
        <taxon>Sphingobacteriales</taxon>
        <taxon>Sphingobacteriaceae</taxon>
        <taxon>Pedobacter</taxon>
    </lineage>
</organism>
<keyword evidence="8" id="KW-0812">Transmembrane</keyword>
<dbReference type="PANTHER" id="PTHR33209:SF1">
    <property type="entry name" value="PEPTIDASE S49 DOMAIN-CONTAINING PROTEIN"/>
    <property type="match status" value="1"/>
</dbReference>